<evidence type="ECO:0000256" key="3">
    <source>
        <dbReference type="HAMAP-Rule" id="MF_00040"/>
    </source>
</evidence>
<comment type="subcellular location">
    <subcellularLocation>
        <location evidence="3">Cytoplasm</location>
    </subcellularLocation>
</comment>
<comment type="function">
    <text evidence="3">Responsible for the release of ribosomes from messenger RNA at the termination of protein biosynthesis. May increase the efficiency of translation by recycling ribosomes from one round of translation to another.</text>
</comment>
<reference evidence="5 7" key="1">
    <citation type="submission" date="2016-10" db="EMBL/GenBank/DDBJ databases">
        <authorList>
            <person name="de Groot N.N."/>
        </authorList>
    </citation>
    <scope>NUCLEOTIDE SEQUENCE [LARGE SCALE GENOMIC DNA]</scope>
    <source>
        <strain evidence="5 7">WG14</strain>
    </source>
</reference>
<keyword evidence="7" id="KW-1185">Reference proteome</keyword>
<dbReference type="OrthoDB" id="9804006at2"/>
<dbReference type="Proteomes" id="UP000297288">
    <property type="component" value="Unassembled WGS sequence"/>
</dbReference>
<dbReference type="Gene3D" id="1.10.132.20">
    <property type="entry name" value="Ribosome-recycling factor"/>
    <property type="match status" value="1"/>
</dbReference>
<accession>A0A1G6PDG6</accession>
<dbReference type="EMBL" id="SRME01000003">
    <property type="protein sequence ID" value="TGG87971.1"/>
    <property type="molecule type" value="Genomic_DNA"/>
</dbReference>
<dbReference type="SUPFAM" id="SSF55194">
    <property type="entry name" value="Ribosome recycling factor, RRF"/>
    <property type="match status" value="1"/>
</dbReference>
<evidence type="ECO:0000313" key="7">
    <source>
        <dbReference type="Proteomes" id="UP000199322"/>
    </source>
</evidence>
<dbReference type="RefSeq" id="WP_091404980.1">
    <property type="nucleotide sequence ID" value="NZ_FMYV01000007.1"/>
</dbReference>
<comment type="similarity">
    <text evidence="1 3">Belongs to the RRF family.</text>
</comment>
<name>A0A1G6PDG6_9BACT</name>
<evidence type="ECO:0000259" key="4">
    <source>
        <dbReference type="Pfam" id="PF01765"/>
    </source>
</evidence>
<dbReference type="GO" id="GO:0006415">
    <property type="term" value="P:translational termination"/>
    <property type="evidence" value="ECO:0007669"/>
    <property type="project" value="UniProtKB-UniRule"/>
</dbReference>
<dbReference type="HAMAP" id="MF_00040">
    <property type="entry name" value="RRF"/>
    <property type="match status" value="1"/>
</dbReference>
<proteinExistence type="inferred from homology"/>
<sequence>MARKSSYVTEADNKMDKTVQHYKEELRKLRTGRPSASLFEELVVDYYGAPTPINQTATVNVGEDRSVSIQPWDKSLLEKIEKTINSSDLGLHAINDGTVVRVNFPSPTVEDRRKWVKHAKDMMEDTKIALRNIRRDDIKKVKELKENGDIPEDEAKKIEEEIQEVLKNHEAKSEEIFHQKEKEIMES</sequence>
<dbReference type="InterPro" id="IPR023584">
    <property type="entry name" value="Ribosome_recyc_fac_dom"/>
</dbReference>
<dbReference type="Pfam" id="PF01765">
    <property type="entry name" value="RRF"/>
    <property type="match status" value="1"/>
</dbReference>
<evidence type="ECO:0000256" key="1">
    <source>
        <dbReference type="ARBA" id="ARBA00005912"/>
    </source>
</evidence>
<protein>
    <recommendedName>
        <fullName evidence="3">Ribosome-recycling factor</fullName>
        <shortName evidence="3">RRF</shortName>
    </recommendedName>
    <alternativeName>
        <fullName evidence="3">Ribosome-releasing factor</fullName>
    </alternativeName>
</protein>
<dbReference type="GO" id="GO:0043023">
    <property type="term" value="F:ribosomal large subunit binding"/>
    <property type="evidence" value="ECO:0007669"/>
    <property type="project" value="TreeGrafter"/>
</dbReference>
<dbReference type="InterPro" id="IPR036191">
    <property type="entry name" value="RRF_sf"/>
</dbReference>
<reference evidence="6 8" key="2">
    <citation type="submission" date="2019-04" db="EMBL/GenBank/DDBJ databases">
        <title>Draft genome sequence data and analysis of a Fermenting Bacterium, Geotoga petraea strain HO-Geo1, isolated from heavy-oil petroleum reservoir in Russia.</title>
        <authorList>
            <person name="Grouzdev D.S."/>
            <person name="Semenova E.M."/>
            <person name="Sokolova D.S."/>
            <person name="Tourova T.P."/>
            <person name="Poltaraus A.B."/>
            <person name="Nazina T.N."/>
        </authorList>
    </citation>
    <scope>NUCLEOTIDE SEQUENCE [LARGE SCALE GENOMIC DNA]</scope>
    <source>
        <strain evidence="6 8">HO-Geo1</strain>
    </source>
</reference>
<evidence type="ECO:0000313" key="8">
    <source>
        <dbReference type="Proteomes" id="UP000297288"/>
    </source>
</evidence>
<dbReference type="EMBL" id="FMYV01000007">
    <property type="protein sequence ID" value="SDC77596.1"/>
    <property type="molecule type" value="Genomic_DNA"/>
</dbReference>
<keyword evidence="2 3" id="KW-0648">Protein biosynthesis</keyword>
<dbReference type="Proteomes" id="UP000199322">
    <property type="component" value="Unassembled WGS sequence"/>
</dbReference>
<dbReference type="Gene3D" id="3.30.1360.40">
    <property type="match status" value="1"/>
</dbReference>
<dbReference type="FunFam" id="3.30.1360.40:FF:000001">
    <property type="entry name" value="Ribosome-recycling factor"/>
    <property type="match status" value="1"/>
</dbReference>
<dbReference type="PANTHER" id="PTHR20982">
    <property type="entry name" value="RIBOSOME RECYCLING FACTOR"/>
    <property type="match status" value="1"/>
</dbReference>
<dbReference type="GO" id="GO:0005737">
    <property type="term" value="C:cytoplasm"/>
    <property type="evidence" value="ECO:0007669"/>
    <property type="project" value="UniProtKB-SubCell"/>
</dbReference>
<dbReference type="STRING" id="28234.SAMN04488588_1789"/>
<dbReference type="AlphaFoldDB" id="A0A1G6PDG6"/>
<dbReference type="InterPro" id="IPR002661">
    <property type="entry name" value="Ribosome_recyc_fac"/>
</dbReference>
<keyword evidence="3" id="KW-0963">Cytoplasm</keyword>
<gene>
    <name evidence="3" type="primary">frr</name>
    <name evidence="6" type="ORF">E4650_06410</name>
    <name evidence="5" type="ORF">SAMN04488588_1789</name>
</gene>
<evidence type="ECO:0000313" key="5">
    <source>
        <dbReference type="EMBL" id="SDC77596.1"/>
    </source>
</evidence>
<organism evidence="5 7">
    <name type="scientific">Geotoga petraea</name>
    <dbReference type="NCBI Taxonomy" id="28234"/>
    <lineage>
        <taxon>Bacteria</taxon>
        <taxon>Thermotogati</taxon>
        <taxon>Thermotogota</taxon>
        <taxon>Thermotogae</taxon>
        <taxon>Petrotogales</taxon>
        <taxon>Petrotogaceae</taxon>
        <taxon>Geotoga</taxon>
    </lineage>
</organism>
<dbReference type="PANTHER" id="PTHR20982:SF3">
    <property type="entry name" value="MITOCHONDRIAL RIBOSOME RECYCLING FACTOR PSEUDO 1"/>
    <property type="match status" value="1"/>
</dbReference>
<evidence type="ECO:0000313" key="6">
    <source>
        <dbReference type="EMBL" id="TGG87971.1"/>
    </source>
</evidence>
<feature type="domain" description="Ribosome recycling factor" evidence="4">
    <location>
        <begin position="23"/>
        <end position="185"/>
    </location>
</feature>
<dbReference type="CDD" id="cd00520">
    <property type="entry name" value="RRF"/>
    <property type="match status" value="1"/>
</dbReference>
<dbReference type="NCBIfam" id="TIGR00496">
    <property type="entry name" value="frr"/>
    <property type="match status" value="1"/>
</dbReference>
<evidence type="ECO:0000256" key="2">
    <source>
        <dbReference type="ARBA" id="ARBA00022917"/>
    </source>
</evidence>